<reference evidence="2 3" key="1">
    <citation type="submission" date="2018-07" db="EMBL/GenBank/DDBJ databases">
        <title>Brachybacteriurn paraconglorneratum KCTC 9916.</title>
        <authorList>
            <person name="Li Y."/>
        </authorList>
    </citation>
    <scope>NUCLEOTIDE SEQUENCE [LARGE SCALE GENOMIC DNA]</scope>
    <source>
        <strain evidence="2 3">KCTC 9916</strain>
    </source>
</reference>
<gene>
    <name evidence="2" type="ORF">DS079_13015</name>
</gene>
<keyword evidence="3" id="KW-1185">Reference proteome</keyword>
<dbReference type="EMBL" id="QOCI01000010">
    <property type="protein sequence ID" value="RRR17851.1"/>
    <property type="molecule type" value="Genomic_DNA"/>
</dbReference>
<evidence type="ECO:0000313" key="2">
    <source>
        <dbReference type="EMBL" id="RRR17851.1"/>
    </source>
</evidence>
<proteinExistence type="predicted"/>
<name>A0A3R8X4X5_9MICO</name>
<dbReference type="AlphaFoldDB" id="A0A3R8X4X5"/>
<sequence>MRIDEELEPDPAVVEGFEGVGAGRSARRFFASSVSIERPSFSTCSASAARSASSSWAGSTVMCTKPRTGTMPETTRGAPTGSSGGRSPKATRRTPSKELITSGCSSVPTTTCAPSAV</sequence>
<feature type="compositionally biased region" description="Polar residues" evidence="1">
    <location>
        <begin position="102"/>
        <end position="117"/>
    </location>
</feature>
<organism evidence="2 3">
    <name type="scientific">Brachybacterium paraconglomeratum</name>
    <dbReference type="NCBI Taxonomy" id="173362"/>
    <lineage>
        <taxon>Bacteria</taxon>
        <taxon>Bacillati</taxon>
        <taxon>Actinomycetota</taxon>
        <taxon>Actinomycetes</taxon>
        <taxon>Micrococcales</taxon>
        <taxon>Dermabacteraceae</taxon>
        <taxon>Brachybacterium</taxon>
    </lineage>
</organism>
<protein>
    <submittedName>
        <fullName evidence="2">Uncharacterized protein</fullName>
    </submittedName>
</protein>
<feature type="region of interest" description="Disordered" evidence="1">
    <location>
        <begin position="51"/>
        <end position="117"/>
    </location>
</feature>
<evidence type="ECO:0000256" key="1">
    <source>
        <dbReference type="SAM" id="MobiDB-lite"/>
    </source>
</evidence>
<accession>A0A3R8X4X5</accession>
<dbReference type="Proteomes" id="UP000274327">
    <property type="component" value="Unassembled WGS sequence"/>
</dbReference>
<evidence type="ECO:0000313" key="3">
    <source>
        <dbReference type="Proteomes" id="UP000274327"/>
    </source>
</evidence>
<comment type="caution">
    <text evidence="2">The sequence shown here is derived from an EMBL/GenBank/DDBJ whole genome shotgun (WGS) entry which is preliminary data.</text>
</comment>